<reference evidence="1 2" key="1">
    <citation type="submission" date="2021-06" db="EMBL/GenBank/DDBJ databases">
        <title>Caerostris darwini draft genome.</title>
        <authorList>
            <person name="Kono N."/>
            <person name="Arakawa K."/>
        </authorList>
    </citation>
    <scope>NUCLEOTIDE SEQUENCE [LARGE SCALE GENOMIC DNA]</scope>
</reference>
<gene>
    <name evidence="1" type="ORF">CDAR_577571</name>
</gene>
<protein>
    <submittedName>
        <fullName evidence="1">Uncharacterized protein</fullName>
    </submittedName>
</protein>
<dbReference type="Proteomes" id="UP001054837">
    <property type="component" value="Unassembled WGS sequence"/>
</dbReference>
<accession>A0AAV4S949</accession>
<name>A0AAV4S949_9ARAC</name>
<comment type="caution">
    <text evidence="1">The sequence shown here is derived from an EMBL/GenBank/DDBJ whole genome shotgun (WGS) entry which is preliminary data.</text>
</comment>
<evidence type="ECO:0000313" key="1">
    <source>
        <dbReference type="EMBL" id="GIY31028.1"/>
    </source>
</evidence>
<evidence type="ECO:0000313" key="2">
    <source>
        <dbReference type="Proteomes" id="UP001054837"/>
    </source>
</evidence>
<organism evidence="1 2">
    <name type="scientific">Caerostris darwini</name>
    <dbReference type="NCBI Taxonomy" id="1538125"/>
    <lineage>
        <taxon>Eukaryota</taxon>
        <taxon>Metazoa</taxon>
        <taxon>Ecdysozoa</taxon>
        <taxon>Arthropoda</taxon>
        <taxon>Chelicerata</taxon>
        <taxon>Arachnida</taxon>
        <taxon>Araneae</taxon>
        <taxon>Araneomorphae</taxon>
        <taxon>Entelegynae</taxon>
        <taxon>Araneoidea</taxon>
        <taxon>Araneidae</taxon>
        <taxon>Caerostris</taxon>
    </lineage>
</organism>
<keyword evidence="2" id="KW-1185">Reference proteome</keyword>
<proteinExistence type="predicted"/>
<dbReference type="AlphaFoldDB" id="A0AAV4S949"/>
<dbReference type="EMBL" id="BPLQ01007590">
    <property type="protein sequence ID" value="GIY31028.1"/>
    <property type="molecule type" value="Genomic_DNA"/>
</dbReference>
<sequence>MLSHIPAQRRGLQIRFNNCSNVQEKQRPLHHSHELSVLSSNERKLSRILFQIGWYAGSLILCAPSMRINSENISDRIWQLCSMVMIQGHSKLSIKYVTHIAFVPIFGISIRMAPVGWQN</sequence>